<keyword evidence="2" id="KW-1185">Reference proteome</keyword>
<accession>A0ABP7IG88</accession>
<dbReference type="EMBL" id="BAABAH010000005">
    <property type="protein sequence ID" value="GAA3817757.1"/>
    <property type="molecule type" value="Genomic_DNA"/>
</dbReference>
<organism evidence="1 2">
    <name type="scientific">Nocardioides panacisoli</name>
    <dbReference type="NCBI Taxonomy" id="627624"/>
    <lineage>
        <taxon>Bacteria</taxon>
        <taxon>Bacillati</taxon>
        <taxon>Actinomycetota</taxon>
        <taxon>Actinomycetes</taxon>
        <taxon>Propionibacteriales</taxon>
        <taxon>Nocardioidaceae</taxon>
        <taxon>Nocardioides</taxon>
    </lineage>
</organism>
<evidence type="ECO:0000313" key="2">
    <source>
        <dbReference type="Proteomes" id="UP001501821"/>
    </source>
</evidence>
<proteinExistence type="predicted"/>
<gene>
    <name evidence="1" type="ORF">GCM10022242_19610</name>
</gene>
<dbReference type="Proteomes" id="UP001501821">
    <property type="component" value="Unassembled WGS sequence"/>
</dbReference>
<name>A0ABP7IG88_9ACTN</name>
<reference evidence="2" key="1">
    <citation type="journal article" date="2019" name="Int. J. Syst. Evol. Microbiol.">
        <title>The Global Catalogue of Microorganisms (GCM) 10K type strain sequencing project: providing services to taxonomists for standard genome sequencing and annotation.</title>
        <authorList>
            <consortium name="The Broad Institute Genomics Platform"/>
            <consortium name="The Broad Institute Genome Sequencing Center for Infectious Disease"/>
            <person name="Wu L."/>
            <person name="Ma J."/>
        </authorList>
    </citation>
    <scope>NUCLEOTIDE SEQUENCE [LARGE SCALE GENOMIC DNA]</scope>
    <source>
        <strain evidence="2">JCM 16953</strain>
    </source>
</reference>
<evidence type="ECO:0000313" key="1">
    <source>
        <dbReference type="EMBL" id="GAA3817757.1"/>
    </source>
</evidence>
<comment type="caution">
    <text evidence="1">The sequence shown here is derived from an EMBL/GenBank/DDBJ whole genome shotgun (WGS) entry which is preliminary data.</text>
</comment>
<sequence length="63" mass="6743">MVDKVDAATLDHHVRVVARHPAVVDEDPVLGRHAGTDPAEVKAAAHAHRTLAGPTWVDHQPSL</sequence>
<protein>
    <submittedName>
        <fullName evidence="1">Uncharacterized protein</fullName>
    </submittedName>
</protein>